<keyword evidence="2" id="KW-1185">Reference proteome</keyword>
<evidence type="ECO:0000313" key="1">
    <source>
        <dbReference type="EMBL" id="KAH3805191.1"/>
    </source>
</evidence>
<organism evidence="1 2">
    <name type="scientific">Dreissena polymorpha</name>
    <name type="common">Zebra mussel</name>
    <name type="synonym">Mytilus polymorpha</name>
    <dbReference type="NCBI Taxonomy" id="45954"/>
    <lineage>
        <taxon>Eukaryota</taxon>
        <taxon>Metazoa</taxon>
        <taxon>Spiralia</taxon>
        <taxon>Lophotrochozoa</taxon>
        <taxon>Mollusca</taxon>
        <taxon>Bivalvia</taxon>
        <taxon>Autobranchia</taxon>
        <taxon>Heteroconchia</taxon>
        <taxon>Euheterodonta</taxon>
        <taxon>Imparidentia</taxon>
        <taxon>Neoheterodontei</taxon>
        <taxon>Myida</taxon>
        <taxon>Dreissenoidea</taxon>
        <taxon>Dreissenidae</taxon>
        <taxon>Dreissena</taxon>
    </lineage>
</organism>
<evidence type="ECO:0000313" key="2">
    <source>
        <dbReference type="Proteomes" id="UP000828390"/>
    </source>
</evidence>
<evidence type="ECO:0008006" key="3">
    <source>
        <dbReference type="Google" id="ProtNLM"/>
    </source>
</evidence>
<gene>
    <name evidence="1" type="ORF">DPMN_133487</name>
</gene>
<reference evidence="1" key="2">
    <citation type="submission" date="2020-11" db="EMBL/GenBank/DDBJ databases">
        <authorList>
            <person name="McCartney M.A."/>
            <person name="Auch B."/>
            <person name="Kono T."/>
            <person name="Mallez S."/>
            <person name="Becker A."/>
            <person name="Gohl D.M."/>
            <person name="Silverstein K.A.T."/>
            <person name="Koren S."/>
            <person name="Bechman K.B."/>
            <person name="Herman A."/>
            <person name="Abrahante J.E."/>
            <person name="Garbe J."/>
        </authorList>
    </citation>
    <scope>NUCLEOTIDE SEQUENCE</scope>
    <source>
        <strain evidence="1">Duluth1</strain>
        <tissue evidence="1">Whole animal</tissue>
    </source>
</reference>
<accession>A0A9D4J9U1</accession>
<comment type="caution">
    <text evidence="1">The sequence shown here is derived from an EMBL/GenBank/DDBJ whole genome shotgun (WGS) entry which is preliminary data.</text>
</comment>
<protein>
    <recommendedName>
        <fullName evidence="3">B box-type domain-containing protein</fullName>
    </recommendedName>
</protein>
<dbReference type="EMBL" id="JAIWYP010000006">
    <property type="protein sequence ID" value="KAH3805191.1"/>
    <property type="molecule type" value="Genomic_DNA"/>
</dbReference>
<name>A0A9D4J9U1_DREPO</name>
<dbReference type="AlphaFoldDB" id="A0A9D4J9U1"/>
<dbReference type="Gene3D" id="3.30.160.60">
    <property type="entry name" value="Classic Zinc Finger"/>
    <property type="match status" value="1"/>
</dbReference>
<dbReference type="PANTHER" id="PTHR25462:SF296">
    <property type="entry name" value="MEIOTIC P26, ISOFORM F"/>
    <property type="match status" value="1"/>
</dbReference>
<reference evidence="1" key="1">
    <citation type="journal article" date="2019" name="bioRxiv">
        <title>The Genome of the Zebra Mussel, Dreissena polymorpha: A Resource for Invasive Species Research.</title>
        <authorList>
            <person name="McCartney M.A."/>
            <person name="Auch B."/>
            <person name="Kono T."/>
            <person name="Mallez S."/>
            <person name="Zhang Y."/>
            <person name="Obille A."/>
            <person name="Becker A."/>
            <person name="Abrahante J.E."/>
            <person name="Garbe J."/>
            <person name="Badalamenti J.P."/>
            <person name="Herman A."/>
            <person name="Mangelson H."/>
            <person name="Liachko I."/>
            <person name="Sullivan S."/>
            <person name="Sone E.D."/>
            <person name="Koren S."/>
            <person name="Silverstein K.A.T."/>
            <person name="Beckman K.B."/>
            <person name="Gohl D.M."/>
        </authorList>
    </citation>
    <scope>NUCLEOTIDE SEQUENCE</scope>
    <source>
        <strain evidence="1">Duluth1</strain>
        <tissue evidence="1">Whole animal</tissue>
    </source>
</reference>
<sequence length="315" mass="35452">MATVEKHGFKRDSAGDFIGEFSVTQSCEPCMKTNVSKTATFNCNDCDEFLCDACKNPHTVYKGGKHDIVKCRDRKSVPVGVGMKGLDICQEHDKEIEFFCHDHSKLCCSKCLFIHRKCDHLDDINNESGQKRHELHELKQLFIKLKSDADAIIAQCKKSELSLDGSVAEISSVIDTMRDRIIKLFEDAKQKLLSGAIDFKISEVRRIGNKLEAASKLKEEILKELAMFCDILENGTPIQQYIYAIKFKEKLNTVELNLNKQDAINISSIVTVSFPKELTTLLEMGNNFIQLHCGGNKTVGIQSHKRIISTLANHP</sequence>
<dbReference type="SUPFAM" id="SSF57845">
    <property type="entry name" value="B-box zinc-binding domain"/>
    <property type="match status" value="1"/>
</dbReference>
<dbReference type="PANTHER" id="PTHR25462">
    <property type="entry name" value="BONUS, ISOFORM C-RELATED"/>
    <property type="match status" value="1"/>
</dbReference>
<dbReference type="Proteomes" id="UP000828390">
    <property type="component" value="Unassembled WGS sequence"/>
</dbReference>
<proteinExistence type="predicted"/>
<dbReference type="InterPro" id="IPR047153">
    <property type="entry name" value="TRIM45/56/19-like"/>
</dbReference>